<evidence type="ECO:0000259" key="1">
    <source>
        <dbReference type="Pfam" id="PF00675"/>
    </source>
</evidence>
<dbReference type="Pfam" id="PF00675">
    <property type="entry name" value="Peptidase_M16"/>
    <property type="match status" value="1"/>
</dbReference>
<dbReference type="GO" id="GO:0046872">
    <property type="term" value="F:metal ion binding"/>
    <property type="evidence" value="ECO:0007669"/>
    <property type="project" value="InterPro"/>
</dbReference>
<dbReference type="InterPro" id="IPR011249">
    <property type="entry name" value="Metalloenz_LuxS/M16"/>
</dbReference>
<dbReference type="Gene3D" id="3.30.830.10">
    <property type="entry name" value="Metalloenzyme, LuxS/M16 peptidase-like"/>
    <property type="match status" value="2"/>
</dbReference>
<dbReference type="NCBIfam" id="NF047421">
    <property type="entry name" value="YfmH_fam"/>
    <property type="match status" value="1"/>
</dbReference>
<dbReference type="OrthoDB" id="9811314at2"/>
<evidence type="ECO:0000259" key="2">
    <source>
        <dbReference type="Pfam" id="PF05193"/>
    </source>
</evidence>
<dbReference type="InterPro" id="IPR007863">
    <property type="entry name" value="Peptidase_M16_C"/>
</dbReference>
<dbReference type="InterPro" id="IPR050361">
    <property type="entry name" value="MPP/UQCRC_Complex"/>
</dbReference>
<dbReference type="EMBL" id="SSXO01000004">
    <property type="protein sequence ID" value="TIH99262.1"/>
    <property type="molecule type" value="Genomic_DNA"/>
</dbReference>
<dbReference type="InterPro" id="IPR011765">
    <property type="entry name" value="Pept_M16_N"/>
</dbReference>
<dbReference type="PANTHER" id="PTHR11851:SF134">
    <property type="entry name" value="ZINC-DEPENDENT PROTEASE"/>
    <property type="match status" value="1"/>
</dbReference>
<name>A0A4T2GKC8_STRSU</name>
<dbReference type="PANTHER" id="PTHR11851">
    <property type="entry name" value="METALLOPROTEASE"/>
    <property type="match status" value="1"/>
</dbReference>
<dbReference type="Proteomes" id="UP000305165">
    <property type="component" value="Unassembled WGS sequence"/>
</dbReference>
<dbReference type="SUPFAM" id="SSF63411">
    <property type="entry name" value="LuxS/MPP-like metallohydrolase"/>
    <property type="match status" value="2"/>
</dbReference>
<reference evidence="3 4" key="1">
    <citation type="submission" date="2019-04" db="EMBL/GenBank/DDBJ databases">
        <title>Genome analysis of Streptococcus suis strain WUSS424.</title>
        <authorList>
            <person name="Chen H."/>
            <person name="Gao X."/>
            <person name="Wu Z."/>
        </authorList>
    </citation>
    <scope>NUCLEOTIDE SEQUENCE [LARGE SCALE GENOMIC DNA]</scope>
    <source>
        <strain evidence="3 4">WUSS424</strain>
    </source>
</reference>
<sequence>MKTKQITLSFTQEKISSFELDNGLTVWLLPKKGIQESYGILTCQFGSVDKLVKENGKVIPKGMAHFLEHSLFDMPDKRDMVKEFALFSSQVNAFTSQTQTSYFYSTTGETKESLALLLQLVLTPGFTQETVERELAVIEQEIEMYLDDPDHRLHLGIVASLFPESPLAVDIAGTVDSIQEIDVQTLQEVYSYFYQPNKMNLVCIGDMDVNDIETFLRTYEMPAQSSLANGCQLHHFETKDPVAHSHIELDVATPKLAFGMRSLAPQSIQELPTYRLGLRLFLALLIGWTSERYQAWYRERKIDSSFQFYVDVHPSYHYLVISGDTAEPISLASAIRKTLFSFEKSADFSQEHLELIKREWLGQFLQSVNSVEFLGTYLSEQSPFSVDSIDFPRILAEIDLEMVRKIGRDFLKEASLADFTIFPKS</sequence>
<accession>A0A4T2GKC8</accession>
<comment type="caution">
    <text evidence="3">The sequence shown here is derived from an EMBL/GenBank/DDBJ whole genome shotgun (WGS) entry which is preliminary data.</text>
</comment>
<feature type="domain" description="Peptidase M16 N-terminal" evidence="1">
    <location>
        <begin position="61"/>
        <end position="174"/>
    </location>
</feature>
<dbReference type="AlphaFoldDB" id="A0A4T2GKC8"/>
<protein>
    <submittedName>
        <fullName evidence="3">Insulinase family protein</fullName>
    </submittedName>
</protein>
<organism evidence="3 4">
    <name type="scientific">Streptococcus suis</name>
    <dbReference type="NCBI Taxonomy" id="1307"/>
    <lineage>
        <taxon>Bacteria</taxon>
        <taxon>Bacillati</taxon>
        <taxon>Bacillota</taxon>
        <taxon>Bacilli</taxon>
        <taxon>Lactobacillales</taxon>
        <taxon>Streptococcaceae</taxon>
        <taxon>Streptococcus</taxon>
    </lineage>
</organism>
<dbReference type="Pfam" id="PF05193">
    <property type="entry name" value="Peptidase_M16_C"/>
    <property type="match status" value="1"/>
</dbReference>
<gene>
    <name evidence="3" type="ORF">FAJ39_06785</name>
</gene>
<evidence type="ECO:0000313" key="4">
    <source>
        <dbReference type="Proteomes" id="UP000305165"/>
    </source>
</evidence>
<feature type="domain" description="Peptidase M16 C-terminal" evidence="2">
    <location>
        <begin position="181"/>
        <end position="358"/>
    </location>
</feature>
<proteinExistence type="predicted"/>
<evidence type="ECO:0000313" key="3">
    <source>
        <dbReference type="EMBL" id="TIH99262.1"/>
    </source>
</evidence>